<evidence type="ECO:0000259" key="2">
    <source>
        <dbReference type="Pfam" id="PF16687"/>
    </source>
</evidence>
<feature type="domain" description="ELYS beta-propeller" evidence="2">
    <location>
        <begin position="25"/>
        <end position="97"/>
    </location>
</feature>
<proteinExistence type="predicted"/>
<feature type="domain" description="ELYS beta-propeller" evidence="2">
    <location>
        <begin position="189"/>
        <end position="222"/>
    </location>
</feature>
<evidence type="ECO:0000256" key="1">
    <source>
        <dbReference type="SAM" id="MobiDB-lite"/>
    </source>
</evidence>
<name>A0A3P7NDB5_DIBLA</name>
<dbReference type="EMBL" id="UYRU01083978">
    <property type="protein sequence ID" value="VDN33588.1"/>
    <property type="molecule type" value="Genomic_DNA"/>
</dbReference>
<dbReference type="PANTHER" id="PTHR21583">
    <property type="entry name" value="ELYS PROTEIN"/>
    <property type="match status" value="1"/>
</dbReference>
<accession>A0A3P7NDB5</accession>
<feature type="compositionally biased region" description="Polar residues" evidence="1">
    <location>
        <begin position="297"/>
        <end position="310"/>
    </location>
</feature>
<dbReference type="InterPro" id="IPR032040">
    <property type="entry name" value="ELYS-bb"/>
</dbReference>
<sequence>MSSAHAAVSWDRFYYQLPNEKVAIKIPSQSVTVTLLQSFRPIKSLVVGFSFGGWQIWRLTDLKLIYTFQNPSLHCAVVSCAFVEPSDDPRFCCYLWVGWQAPKKFSRRRRFRNRIENTNSVTQDIAYEYEHFFGASPRLSTKLTALCTSETPFVSQLKAIQPLSSSYTANRGLHSSRLTAITWRATAHIVRIGLFDINRWYHAQMPSSIWPDNSFFAVYDAALDSSKSYPLVQLRPSVHAFEALVPFVFVGSSHQRPDDCSPHLTGNFVSLKFVSRQEKCLQDLTRACLSEKPASQPRHQPPSSSVFNVY</sequence>
<keyword evidence="4" id="KW-1185">Reference proteome</keyword>
<dbReference type="OrthoDB" id="20729at2759"/>
<dbReference type="PANTHER" id="PTHR21583:SF8">
    <property type="entry name" value="PROTEIN ELYS"/>
    <property type="match status" value="1"/>
</dbReference>
<dbReference type="InterPro" id="IPR052620">
    <property type="entry name" value="ELYS/MEL-28_NucAsmblyFactor"/>
</dbReference>
<reference evidence="3 4" key="1">
    <citation type="submission" date="2018-11" db="EMBL/GenBank/DDBJ databases">
        <authorList>
            <consortium name="Pathogen Informatics"/>
        </authorList>
    </citation>
    <scope>NUCLEOTIDE SEQUENCE [LARGE SCALE GENOMIC DNA]</scope>
</reference>
<dbReference type="AlphaFoldDB" id="A0A3P7NDB5"/>
<feature type="region of interest" description="Disordered" evidence="1">
    <location>
        <begin position="291"/>
        <end position="310"/>
    </location>
</feature>
<evidence type="ECO:0000313" key="4">
    <source>
        <dbReference type="Proteomes" id="UP000281553"/>
    </source>
</evidence>
<gene>
    <name evidence="3" type="ORF">DILT_LOCUS16276</name>
</gene>
<evidence type="ECO:0000313" key="3">
    <source>
        <dbReference type="EMBL" id="VDN33588.1"/>
    </source>
</evidence>
<protein>
    <recommendedName>
        <fullName evidence="2">ELYS beta-propeller domain-containing protein</fullName>
    </recommendedName>
</protein>
<feature type="non-terminal residue" evidence="3">
    <location>
        <position position="310"/>
    </location>
</feature>
<dbReference type="Pfam" id="PF16687">
    <property type="entry name" value="ELYS-bb"/>
    <property type="match status" value="2"/>
</dbReference>
<organism evidence="3 4">
    <name type="scientific">Dibothriocephalus latus</name>
    <name type="common">Fish tapeworm</name>
    <name type="synonym">Diphyllobothrium latum</name>
    <dbReference type="NCBI Taxonomy" id="60516"/>
    <lineage>
        <taxon>Eukaryota</taxon>
        <taxon>Metazoa</taxon>
        <taxon>Spiralia</taxon>
        <taxon>Lophotrochozoa</taxon>
        <taxon>Platyhelminthes</taxon>
        <taxon>Cestoda</taxon>
        <taxon>Eucestoda</taxon>
        <taxon>Diphyllobothriidea</taxon>
        <taxon>Diphyllobothriidae</taxon>
        <taxon>Dibothriocephalus</taxon>
    </lineage>
</organism>
<dbReference type="Proteomes" id="UP000281553">
    <property type="component" value="Unassembled WGS sequence"/>
</dbReference>